<name>A0A1W6Z3C4_9BORD</name>
<keyword evidence="3" id="KW-1185">Reference proteome</keyword>
<dbReference type="RefSeq" id="WP_086073109.1">
    <property type="nucleotide sequence ID" value="NZ_CP021109.1"/>
</dbReference>
<evidence type="ECO:0000259" key="1">
    <source>
        <dbReference type="Pfam" id="PF04273"/>
    </source>
</evidence>
<accession>A0A1W6Z3C4</accession>
<dbReference type="Gene3D" id="3.90.190.10">
    <property type="entry name" value="Protein tyrosine phosphatase superfamily"/>
    <property type="match status" value="1"/>
</dbReference>
<proteinExistence type="predicted"/>
<gene>
    <name evidence="2" type="ORF">CAL13_17760</name>
</gene>
<dbReference type="Pfam" id="PF04273">
    <property type="entry name" value="BLH_phosphatase"/>
    <property type="match status" value="1"/>
</dbReference>
<dbReference type="InterPro" id="IPR029021">
    <property type="entry name" value="Prot-tyrosine_phosphatase-like"/>
</dbReference>
<dbReference type="Proteomes" id="UP000194139">
    <property type="component" value="Chromosome"/>
</dbReference>
<dbReference type="NCBIfam" id="TIGR01244">
    <property type="entry name" value="TIGR01244 family sulfur transferase"/>
    <property type="match status" value="1"/>
</dbReference>
<feature type="domain" description="Beta-lactamase hydrolase-like protein phosphatase-like" evidence="1">
    <location>
        <begin position="7"/>
        <end position="111"/>
    </location>
</feature>
<organism evidence="2 3">
    <name type="scientific">Bordetella genomosp. 9</name>
    <dbReference type="NCBI Taxonomy" id="1416803"/>
    <lineage>
        <taxon>Bacteria</taxon>
        <taxon>Pseudomonadati</taxon>
        <taxon>Pseudomonadota</taxon>
        <taxon>Betaproteobacteria</taxon>
        <taxon>Burkholderiales</taxon>
        <taxon>Alcaligenaceae</taxon>
        <taxon>Bordetella</taxon>
    </lineage>
</organism>
<dbReference type="InterPro" id="IPR005939">
    <property type="entry name" value="BLH_phosphatase-like"/>
</dbReference>
<protein>
    <submittedName>
        <fullName evidence="2">TIGR01244 family protein</fullName>
    </submittedName>
</protein>
<dbReference type="GO" id="GO:0016787">
    <property type="term" value="F:hydrolase activity"/>
    <property type="evidence" value="ECO:0007669"/>
    <property type="project" value="InterPro"/>
</dbReference>
<evidence type="ECO:0000313" key="3">
    <source>
        <dbReference type="Proteomes" id="UP000194139"/>
    </source>
</evidence>
<sequence length="117" mass="12245">MSVPINRLTETFAVAPQLSPDDMAAVAAAGFKSVIINRPDYEGGPDQPTAAQVSEAALNAGLKVEYQPVVSGGMTADDVVRFSKLLQSLPAPVLAYCRTGTRCTNLFMAAQQMGAQG</sequence>
<dbReference type="AlphaFoldDB" id="A0A1W6Z3C4"/>
<dbReference type="SUPFAM" id="SSF52799">
    <property type="entry name" value="(Phosphotyrosine protein) phosphatases II"/>
    <property type="match status" value="1"/>
</dbReference>
<reference evidence="2 3" key="1">
    <citation type="submission" date="2017-05" db="EMBL/GenBank/DDBJ databases">
        <title>Complete and WGS of Bordetella genogroups.</title>
        <authorList>
            <person name="Spilker T."/>
            <person name="LiPuma J."/>
        </authorList>
    </citation>
    <scope>NUCLEOTIDE SEQUENCE [LARGE SCALE GENOMIC DNA]</scope>
    <source>
        <strain evidence="2 3">AU17164</strain>
    </source>
</reference>
<evidence type="ECO:0000313" key="2">
    <source>
        <dbReference type="EMBL" id="ARP87852.1"/>
    </source>
</evidence>
<dbReference type="EMBL" id="CP021109">
    <property type="protein sequence ID" value="ARP87852.1"/>
    <property type="molecule type" value="Genomic_DNA"/>
</dbReference>